<gene>
    <name evidence="3" type="ORF">Clow_00172</name>
</gene>
<evidence type="ECO:0000256" key="1">
    <source>
        <dbReference type="SAM" id="SignalP"/>
    </source>
</evidence>
<dbReference type="PATRIC" id="fig|1544413.3.peg.175"/>
<proteinExistence type="predicted"/>
<keyword evidence="1" id="KW-0732">Signal</keyword>
<dbReference type="STRING" id="1544413.Clow_00172"/>
<protein>
    <recommendedName>
        <fullName evidence="2">Peptidase C39-like domain-containing protein</fullName>
    </recommendedName>
</protein>
<feature type="chain" id="PRO_5038858033" description="Peptidase C39-like domain-containing protein" evidence="1">
    <location>
        <begin position="30"/>
        <end position="234"/>
    </location>
</feature>
<name>A0A0Q1AJS5_9CORY</name>
<sequence length="234" mass="24582">MLVHVKRKVTAGALIAATAVSSLVGVAPAGAVAPATSGAVTVAASGAGVASESGRQVGEHRFRYIKQDQGQENQWSDCGPASILMALLHHGGTLPDSYSDDSQAAAMTELRNSAPTGGKNRHNYLMTSDVKSILTERGVQGKSYVRDDATKAIEEIKGGKTAIVLTQTGVIPDEKGAPGYGHFVYVSDYDAARGTFTVNDPLKKSERAHQATEKEMEGIITQAAQGNIPWAYVI</sequence>
<dbReference type="RefSeq" id="WP_055174987.1">
    <property type="nucleotide sequence ID" value="NZ_JAUSQY010000001.1"/>
</dbReference>
<dbReference type="AlphaFoldDB" id="A0A0Q1AJS5"/>
<comment type="caution">
    <text evidence="3">The sequence shown here is derived from an EMBL/GenBank/DDBJ whole genome shotgun (WGS) entry which is preliminary data.</text>
</comment>
<evidence type="ECO:0000259" key="2">
    <source>
        <dbReference type="Pfam" id="PF13529"/>
    </source>
</evidence>
<accession>A0A0Q1AJS5</accession>
<dbReference type="Pfam" id="PF13529">
    <property type="entry name" value="Peptidase_C39_2"/>
    <property type="match status" value="1"/>
</dbReference>
<feature type="signal peptide" evidence="1">
    <location>
        <begin position="1"/>
        <end position="29"/>
    </location>
</feature>
<dbReference type="OrthoDB" id="2607492at2"/>
<dbReference type="InterPro" id="IPR039564">
    <property type="entry name" value="Peptidase_C39-like"/>
</dbReference>
<dbReference type="Gene3D" id="3.90.70.10">
    <property type="entry name" value="Cysteine proteinases"/>
    <property type="match status" value="1"/>
</dbReference>
<evidence type="ECO:0000313" key="3">
    <source>
        <dbReference type="EMBL" id="KQB87124.1"/>
    </source>
</evidence>
<reference evidence="3 4" key="1">
    <citation type="submission" date="2015-10" db="EMBL/GenBank/DDBJ databases">
        <title>Corynebacteirum lowii and Corynebacterium oculi species nova, derived from human clinical disease and and emended description of Corynebacterium mastiditis.</title>
        <authorList>
            <person name="Bernard K."/>
            <person name="Pacheco A.L."/>
            <person name="Mcdougall C."/>
            <person name="Burtx T."/>
            <person name="Weibe D."/>
            <person name="Tyler S."/>
            <person name="Olson A.B."/>
            <person name="Cnockaert M."/>
            <person name="Eguchi H."/>
            <person name="Kuwahara T."/>
            <person name="Nakayama-Imaohji H."/>
            <person name="Boudewijins M."/>
            <person name="Van Hoecke F."/>
            <person name="Bernier A.-M."/>
            <person name="Vandamme P."/>
        </authorList>
    </citation>
    <scope>NUCLEOTIDE SEQUENCE [LARGE SCALE GENOMIC DNA]</scope>
    <source>
        <strain evidence="3 4">NML 130206</strain>
    </source>
</reference>
<organism evidence="3 4">
    <name type="scientific">Corynebacterium lowii</name>
    <dbReference type="NCBI Taxonomy" id="1544413"/>
    <lineage>
        <taxon>Bacteria</taxon>
        <taxon>Bacillati</taxon>
        <taxon>Actinomycetota</taxon>
        <taxon>Actinomycetes</taxon>
        <taxon>Mycobacteriales</taxon>
        <taxon>Corynebacteriaceae</taxon>
        <taxon>Corynebacterium</taxon>
    </lineage>
</organism>
<evidence type="ECO:0000313" key="4">
    <source>
        <dbReference type="Proteomes" id="UP000050488"/>
    </source>
</evidence>
<feature type="domain" description="Peptidase C39-like" evidence="2">
    <location>
        <begin position="62"/>
        <end position="201"/>
    </location>
</feature>
<dbReference type="EMBL" id="LKEV01000001">
    <property type="protein sequence ID" value="KQB87124.1"/>
    <property type="molecule type" value="Genomic_DNA"/>
</dbReference>
<keyword evidence="4" id="KW-1185">Reference proteome</keyword>
<dbReference type="Proteomes" id="UP000050488">
    <property type="component" value="Unassembled WGS sequence"/>
</dbReference>